<gene>
    <name evidence="4" type="ORF">FJZ47_12090</name>
</gene>
<dbReference type="Proteomes" id="UP000712673">
    <property type="component" value="Unassembled WGS sequence"/>
</dbReference>
<reference evidence="4" key="1">
    <citation type="submission" date="2019-03" db="EMBL/GenBank/DDBJ databases">
        <title>Lake Tanganyika Metagenome-Assembled Genomes (MAGs).</title>
        <authorList>
            <person name="Tran P."/>
        </authorList>
    </citation>
    <scope>NUCLEOTIDE SEQUENCE</scope>
    <source>
        <strain evidence="4">K_DeepCast_65m_m2_066</strain>
    </source>
</reference>
<dbReference type="EMBL" id="VGLS01000346">
    <property type="protein sequence ID" value="MBM3224526.1"/>
    <property type="molecule type" value="Genomic_DNA"/>
</dbReference>
<dbReference type="Gene3D" id="3.30.750.24">
    <property type="entry name" value="STAS domain"/>
    <property type="match status" value="1"/>
</dbReference>
<comment type="caution">
    <text evidence="4">The sequence shown here is derived from an EMBL/GenBank/DDBJ whole genome shotgun (WGS) entry which is preliminary data.</text>
</comment>
<evidence type="ECO:0000256" key="2">
    <source>
        <dbReference type="RuleBase" id="RU003749"/>
    </source>
</evidence>
<evidence type="ECO:0000313" key="5">
    <source>
        <dbReference type="Proteomes" id="UP000712673"/>
    </source>
</evidence>
<dbReference type="InterPro" id="IPR002645">
    <property type="entry name" value="STAS_dom"/>
</dbReference>
<dbReference type="GO" id="GO:0043856">
    <property type="term" value="F:anti-sigma factor antagonist activity"/>
    <property type="evidence" value="ECO:0007669"/>
    <property type="project" value="InterPro"/>
</dbReference>
<evidence type="ECO:0000256" key="1">
    <source>
        <dbReference type="ARBA" id="ARBA00009013"/>
    </source>
</evidence>
<name>A0A937W0I0_UNCTE</name>
<dbReference type="CDD" id="cd07043">
    <property type="entry name" value="STAS_anti-anti-sigma_factors"/>
    <property type="match status" value="1"/>
</dbReference>
<dbReference type="InterPro" id="IPR036513">
    <property type="entry name" value="STAS_dom_sf"/>
</dbReference>
<organism evidence="4 5">
    <name type="scientific">Tectimicrobiota bacterium</name>
    <dbReference type="NCBI Taxonomy" id="2528274"/>
    <lineage>
        <taxon>Bacteria</taxon>
        <taxon>Pseudomonadati</taxon>
        <taxon>Nitrospinota/Tectimicrobiota group</taxon>
        <taxon>Candidatus Tectimicrobiota</taxon>
    </lineage>
</organism>
<sequence>MPFSAQPKADALVVKVHAKRLDARAAPEFKSKLTSLIQEGHTQLVVDMTQVDFLDSSGLGAMIAGLKLLGGNGEIVLCGVNPKLMSLLKITRVDKLFRLFATPEEALTGLTT</sequence>
<protein>
    <recommendedName>
        <fullName evidence="2">Anti-sigma factor antagonist</fullName>
    </recommendedName>
</protein>
<accession>A0A937W0I0</accession>
<proteinExistence type="inferred from homology"/>
<dbReference type="PANTHER" id="PTHR33495:SF2">
    <property type="entry name" value="ANTI-SIGMA FACTOR ANTAGONIST TM_1081-RELATED"/>
    <property type="match status" value="1"/>
</dbReference>
<dbReference type="PROSITE" id="PS50801">
    <property type="entry name" value="STAS"/>
    <property type="match status" value="1"/>
</dbReference>
<dbReference type="InterPro" id="IPR003658">
    <property type="entry name" value="Anti-sigma_ant"/>
</dbReference>
<dbReference type="Pfam" id="PF01740">
    <property type="entry name" value="STAS"/>
    <property type="match status" value="1"/>
</dbReference>
<evidence type="ECO:0000259" key="3">
    <source>
        <dbReference type="PROSITE" id="PS50801"/>
    </source>
</evidence>
<comment type="similarity">
    <text evidence="1 2">Belongs to the anti-sigma-factor antagonist family.</text>
</comment>
<dbReference type="SUPFAM" id="SSF52091">
    <property type="entry name" value="SpoIIaa-like"/>
    <property type="match status" value="1"/>
</dbReference>
<dbReference type="AlphaFoldDB" id="A0A937W0I0"/>
<dbReference type="NCBIfam" id="TIGR00377">
    <property type="entry name" value="ant_ant_sig"/>
    <property type="match status" value="1"/>
</dbReference>
<feature type="domain" description="STAS" evidence="3">
    <location>
        <begin position="21"/>
        <end position="110"/>
    </location>
</feature>
<dbReference type="PANTHER" id="PTHR33495">
    <property type="entry name" value="ANTI-SIGMA FACTOR ANTAGONIST TM_1081-RELATED-RELATED"/>
    <property type="match status" value="1"/>
</dbReference>
<evidence type="ECO:0000313" key="4">
    <source>
        <dbReference type="EMBL" id="MBM3224526.1"/>
    </source>
</evidence>